<dbReference type="AlphaFoldDB" id="A0A0F9KFH5"/>
<evidence type="ECO:0000313" key="1">
    <source>
        <dbReference type="EMBL" id="KKM80979.1"/>
    </source>
</evidence>
<organism evidence="1">
    <name type="scientific">marine sediment metagenome</name>
    <dbReference type="NCBI Taxonomy" id="412755"/>
    <lineage>
        <taxon>unclassified sequences</taxon>
        <taxon>metagenomes</taxon>
        <taxon>ecological metagenomes</taxon>
    </lineage>
</organism>
<reference evidence="1" key="1">
    <citation type="journal article" date="2015" name="Nature">
        <title>Complex archaea that bridge the gap between prokaryotes and eukaryotes.</title>
        <authorList>
            <person name="Spang A."/>
            <person name="Saw J.H."/>
            <person name="Jorgensen S.L."/>
            <person name="Zaremba-Niedzwiedzka K."/>
            <person name="Martijn J."/>
            <person name="Lind A.E."/>
            <person name="van Eijk R."/>
            <person name="Schleper C."/>
            <person name="Guy L."/>
            <person name="Ettema T.J."/>
        </authorList>
    </citation>
    <scope>NUCLEOTIDE SEQUENCE</scope>
</reference>
<name>A0A0F9KFH5_9ZZZZ</name>
<evidence type="ECO:0008006" key="2">
    <source>
        <dbReference type="Google" id="ProtNLM"/>
    </source>
</evidence>
<dbReference type="EMBL" id="LAZR01008100">
    <property type="protein sequence ID" value="KKM80979.1"/>
    <property type="molecule type" value="Genomic_DNA"/>
</dbReference>
<protein>
    <recommendedName>
        <fullName evidence="2">Sce7726 family protein</fullName>
    </recommendedName>
</protein>
<accession>A0A0F9KFH5</accession>
<sequence length="198" mass="22592">MNDRDIRLALREGLKAIPDSLVVEEMGLCQGSVRIDIAVIGRTLDGYEIKSEQDTLDRLAAQQEIYSRALDYVTVVTNEPHIEQILSRVPTWWGITEAKLRDGRVCFHTIRDGSTNPTLDPLAMVQLLWRNETLDALRERGLDKGLMRKPRQALWDQLIDALSIEDLREVVCRQLKARANDSSEGHWGRFNNLVSERG</sequence>
<dbReference type="NCBIfam" id="NF033832">
    <property type="entry name" value="sce7726_fam"/>
    <property type="match status" value="1"/>
</dbReference>
<dbReference type="InterPro" id="IPR047729">
    <property type="entry name" value="Sce7726-like"/>
</dbReference>
<gene>
    <name evidence="1" type="ORF">LCGC14_1334490</name>
</gene>
<proteinExistence type="predicted"/>
<comment type="caution">
    <text evidence="1">The sequence shown here is derived from an EMBL/GenBank/DDBJ whole genome shotgun (WGS) entry which is preliminary data.</text>
</comment>